<dbReference type="GO" id="GO:0006402">
    <property type="term" value="P:mRNA catabolic process"/>
    <property type="evidence" value="ECO:0007669"/>
    <property type="project" value="TreeGrafter"/>
</dbReference>
<dbReference type="AlphaFoldDB" id="A0A6C0J304"/>
<organism evidence="2">
    <name type="scientific">viral metagenome</name>
    <dbReference type="NCBI Taxonomy" id="1070528"/>
    <lineage>
        <taxon>unclassified sequences</taxon>
        <taxon>metagenomes</taxon>
        <taxon>organismal metagenomes</taxon>
    </lineage>
</organism>
<dbReference type="SUPFAM" id="SSF50249">
    <property type="entry name" value="Nucleic acid-binding proteins"/>
    <property type="match status" value="1"/>
</dbReference>
<sequence length="468" mass="54876">MNNELYEENYTKIVEPKYGNKRDIMNDEILTNDINNPHLYSIDNNERVNMTMYDTYSIDPIGCKDADDAFSIYTENEKLYFAIHIADPTEYIELNSNLWNDIVNRTTTKYPSNRAPIHMMPNKVLELSSLQGTYEGNTKKAITVLSEINSTTYEPINEIKLLFTTIFVKKDNAFSYNDAAVVCDEMNAFNIGLKISEALKTKRALKTKGIKLNEVSTAYPIYEENHVYLYEDTKREQLMKQMIAEFAIFANSFVGEYLKINLNTGIFRTCIASEWLQTVYNEISGEELLQEIITNGIRADYMSNVESHDLVGMPEYCHFTSPIRRLSDCICHYLLKYIYFKHKNYNIPFSELELEKLATQCLNITRFEKKNQYLDIKFRLLQVMDIMIFKNKNINIEYYITNYSGLFLNIIICKIDTFQVHMSYTLRVRDYLKDINPKEKHYLNITQVNCFTGYDENTIPELDKHILE</sequence>
<dbReference type="PANTHER" id="PTHR23355">
    <property type="entry name" value="RIBONUCLEASE"/>
    <property type="match status" value="1"/>
</dbReference>
<evidence type="ECO:0000313" key="2">
    <source>
        <dbReference type="EMBL" id="QHT99160.1"/>
    </source>
</evidence>
<reference evidence="2" key="1">
    <citation type="journal article" date="2020" name="Nature">
        <title>Giant virus diversity and host interactions through global metagenomics.</title>
        <authorList>
            <person name="Schulz F."/>
            <person name="Roux S."/>
            <person name="Paez-Espino D."/>
            <person name="Jungbluth S."/>
            <person name="Walsh D.A."/>
            <person name="Denef V.J."/>
            <person name="McMahon K.D."/>
            <person name="Konstantinidis K.T."/>
            <person name="Eloe-Fadrosh E.A."/>
            <person name="Kyrpides N.C."/>
            <person name="Woyke T."/>
        </authorList>
    </citation>
    <scope>NUCLEOTIDE SEQUENCE</scope>
    <source>
        <strain evidence="2">GVMAG-M-3300025699-48</strain>
    </source>
</reference>
<dbReference type="PANTHER" id="PTHR23355:SF9">
    <property type="entry name" value="DIS3-LIKE EXONUCLEASE 2"/>
    <property type="match status" value="1"/>
</dbReference>
<dbReference type="InterPro" id="IPR050180">
    <property type="entry name" value="RNR_Ribonuclease"/>
</dbReference>
<dbReference type="GO" id="GO:0003723">
    <property type="term" value="F:RNA binding"/>
    <property type="evidence" value="ECO:0007669"/>
    <property type="project" value="InterPro"/>
</dbReference>
<evidence type="ECO:0000259" key="1">
    <source>
        <dbReference type="SMART" id="SM00955"/>
    </source>
</evidence>
<proteinExistence type="predicted"/>
<feature type="domain" description="RNB" evidence="1">
    <location>
        <begin position="47"/>
        <end position="341"/>
    </location>
</feature>
<name>A0A6C0J304_9ZZZZ</name>
<dbReference type="InterPro" id="IPR001900">
    <property type="entry name" value="RNase_II/R"/>
</dbReference>
<dbReference type="SMART" id="SM00955">
    <property type="entry name" value="RNB"/>
    <property type="match status" value="1"/>
</dbReference>
<dbReference type="GO" id="GO:0000175">
    <property type="term" value="F:3'-5'-RNA exonuclease activity"/>
    <property type="evidence" value="ECO:0007669"/>
    <property type="project" value="TreeGrafter"/>
</dbReference>
<protein>
    <recommendedName>
        <fullName evidence="1">RNB domain-containing protein</fullName>
    </recommendedName>
</protein>
<dbReference type="InterPro" id="IPR012340">
    <property type="entry name" value="NA-bd_OB-fold"/>
</dbReference>
<dbReference type="Pfam" id="PF00773">
    <property type="entry name" value="RNB"/>
    <property type="match status" value="1"/>
</dbReference>
<dbReference type="EMBL" id="MN740306">
    <property type="protein sequence ID" value="QHT99160.1"/>
    <property type="molecule type" value="Genomic_DNA"/>
</dbReference>
<accession>A0A6C0J304</accession>